<dbReference type="GO" id="GO:0008955">
    <property type="term" value="F:peptidoglycan glycosyltransferase activity"/>
    <property type="evidence" value="ECO:0007669"/>
    <property type="project" value="UniProtKB-EC"/>
</dbReference>
<dbReference type="Proteomes" id="UP000228568">
    <property type="component" value="Unassembled WGS sequence"/>
</dbReference>
<feature type="transmembrane region" description="Helical" evidence="16">
    <location>
        <begin position="185"/>
        <end position="205"/>
    </location>
</feature>
<evidence type="ECO:0000256" key="2">
    <source>
        <dbReference type="ARBA" id="ARBA00022676"/>
    </source>
</evidence>
<dbReference type="PANTHER" id="PTHR30474:SF2">
    <property type="entry name" value="PEPTIDOGLYCAN GLYCOSYLTRANSFERASE FTSW-RELATED"/>
    <property type="match status" value="1"/>
</dbReference>
<accession>A0A2M7V7F3</accession>
<keyword evidence="4 16" id="KW-0812">Transmembrane</keyword>
<evidence type="ECO:0000256" key="15">
    <source>
        <dbReference type="ARBA" id="ARBA00049902"/>
    </source>
</evidence>
<protein>
    <recommendedName>
        <fullName evidence="12">Probable peptidoglycan glycosyltransferase FtsW</fullName>
        <ecNumber evidence="14">2.4.99.28</ecNumber>
    </recommendedName>
    <alternativeName>
        <fullName evidence="13">Cell division protein FtsW</fullName>
    </alternativeName>
    <alternativeName>
        <fullName evidence="10">Cell wall polymerase</fullName>
    </alternativeName>
    <alternativeName>
        <fullName evidence="9">Peptidoglycan polymerase</fullName>
    </alternativeName>
</protein>
<reference evidence="18" key="1">
    <citation type="submission" date="2017-09" db="EMBL/GenBank/DDBJ databases">
        <title>Depth-based differentiation of microbial function through sediment-hosted aquifers and enrichment of novel symbionts in the deep terrestrial subsurface.</title>
        <authorList>
            <person name="Probst A.J."/>
            <person name="Ladd B."/>
            <person name="Jarett J.K."/>
            <person name="Geller-Mcgrath D.E."/>
            <person name="Sieber C.M.K."/>
            <person name="Emerson J.B."/>
            <person name="Anantharaman K."/>
            <person name="Thomas B.C."/>
            <person name="Malmstrom R."/>
            <person name="Stieglmeier M."/>
            <person name="Klingl A."/>
            <person name="Woyke T."/>
            <person name="Ryan C.M."/>
            <person name="Banfield J.F."/>
        </authorList>
    </citation>
    <scope>NUCLEOTIDE SEQUENCE [LARGE SCALE GENOMIC DNA]</scope>
</reference>
<dbReference type="GO" id="GO:0005886">
    <property type="term" value="C:plasma membrane"/>
    <property type="evidence" value="ECO:0007669"/>
    <property type="project" value="TreeGrafter"/>
</dbReference>
<dbReference type="PANTHER" id="PTHR30474">
    <property type="entry name" value="CELL CYCLE PROTEIN"/>
    <property type="match status" value="1"/>
</dbReference>
<evidence type="ECO:0000256" key="4">
    <source>
        <dbReference type="ARBA" id="ARBA00022692"/>
    </source>
</evidence>
<evidence type="ECO:0000256" key="1">
    <source>
        <dbReference type="ARBA" id="ARBA00004141"/>
    </source>
</evidence>
<dbReference type="EC" id="2.4.99.28" evidence="14"/>
<keyword evidence="3" id="KW-0808">Transferase</keyword>
<comment type="caution">
    <text evidence="17">The sequence shown here is derived from an EMBL/GenBank/DDBJ whole genome shotgun (WGS) entry which is preliminary data.</text>
</comment>
<evidence type="ECO:0000256" key="9">
    <source>
        <dbReference type="ARBA" id="ARBA00032370"/>
    </source>
</evidence>
<evidence type="ECO:0000256" key="6">
    <source>
        <dbReference type="ARBA" id="ARBA00022984"/>
    </source>
</evidence>
<feature type="transmembrane region" description="Helical" evidence="16">
    <location>
        <begin position="273"/>
        <end position="293"/>
    </location>
</feature>
<evidence type="ECO:0000256" key="14">
    <source>
        <dbReference type="ARBA" id="ARBA00044770"/>
    </source>
</evidence>
<evidence type="ECO:0000256" key="7">
    <source>
        <dbReference type="ARBA" id="ARBA00022989"/>
    </source>
</evidence>
<feature type="transmembrane region" description="Helical" evidence="16">
    <location>
        <begin position="102"/>
        <end position="128"/>
    </location>
</feature>
<comment type="subcellular location">
    <subcellularLocation>
        <location evidence="1">Membrane</location>
        <topology evidence="1">Multi-pass membrane protein</topology>
    </subcellularLocation>
</comment>
<evidence type="ECO:0000256" key="3">
    <source>
        <dbReference type="ARBA" id="ARBA00022679"/>
    </source>
</evidence>
<keyword evidence="7 16" id="KW-1133">Transmembrane helix</keyword>
<dbReference type="GO" id="GO:0051301">
    <property type="term" value="P:cell division"/>
    <property type="evidence" value="ECO:0007669"/>
    <property type="project" value="InterPro"/>
</dbReference>
<dbReference type="GO" id="GO:0015648">
    <property type="term" value="F:lipid-linked peptidoglycan transporter activity"/>
    <property type="evidence" value="ECO:0007669"/>
    <property type="project" value="TreeGrafter"/>
</dbReference>
<feature type="transmembrane region" description="Helical" evidence="16">
    <location>
        <begin position="339"/>
        <end position="360"/>
    </location>
</feature>
<feature type="transmembrane region" description="Helical" evidence="16">
    <location>
        <begin position="12"/>
        <end position="32"/>
    </location>
</feature>
<dbReference type="NCBIfam" id="TIGR02210">
    <property type="entry name" value="rodA_shape"/>
    <property type="match status" value="1"/>
</dbReference>
<keyword evidence="8 16" id="KW-0472">Membrane</keyword>
<sequence length="370" mass="40866">MRFFGPSLSFRNYDWLLTVVIFVLSSIGLAAIYSVDLSLGEKLIFFPTQVVALFLGLVISLVISGFHIVTYQSLSRLIYIIAFVLLVVVLIFGTTVRGTTGWFQIAGFSFQPAEVAKIALILFLAWLIHRHGQRFDTWQFVFSSGFFSALLVGLIMLQPDLGSSLILVSIWFGLLLLTGVKKRYVFLIFFLGIGVFFVSWTFLFADYQKDRLTTFLSLDSDPLGAGYNVSQSIIAVGSGNFFGRGLGFGSQSQLHFLPEAQTDFIFSVLAEELGFVAVLTIFSIYFFMLWRFVKIAKGCSDDFSTYVVLGVTIYFFTQIVINVGGAIGSLPVTGVTLPFLSYGGSSLIANFILIGIVQSVSRSTPFTSHS</sequence>
<comment type="similarity">
    <text evidence="11">Belongs to the SEDS family. FtsW subfamily.</text>
</comment>
<evidence type="ECO:0000256" key="10">
    <source>
        <dbReference type="ARBA" id="ARBA00033270"/>
    </source>
</evidence>
<dbReference type="InterPro" id="IPR011923">
    <property type="entry name" value="RodA/MrdB"/>
</dbReference>
<feature type="transmembrane region" description="Helical" evidence="16">
    <location>
        <begin position="77"/>
        <end position="96"/>
    </location>
</feature>
<evidence type="ECO:0000256" key="5">
    <source>
        <dbReference type="ARBA" id="ARBA00022960"/>
    </source>
</evidence>
<dbReference type="GO" id="GO:0008360">
    <property type="term" value="P:regulation of cell shape"/>
    <property type="evidence" value="ECO:0007669"/>
    <property type="project" value="UniProtKB-KW"/>
</dbReference>
<feature type="transmembrane region" description="Helical" evidence="16">
    <location>
        <begin position="305"/>
        <end position="327"/>
    </location>
</feature>
<evidence type="ECO:0000313" key="17">
    <source>
        <dbReference type="EMBL" id="PIZ94656.1"/>
    </source>
</evidence>
<comment type="catalytic activity">
    <reaction evidence="15">
        <text>[GlcNAc-(1-&gt;4)-Mur2Ac(oyl-L-Ala-gamma-D-Glu-L-Lys-D-Ala-D-Ala)](n)-di-trans,octa-cis-undecaprenyl diphosphate + beta-D-GlcNAc-(1-&gt;4)-Mur2Ac(oyl-L-Ala-gamma-D-Glu-L-Lys-D-Ala-D-Ala)-di-trans,octa-cis-undecaprenyl diphosphate = [GlcNAc-(1-&gt;4)-Mur2Ac(oyl-L-Ala-gamma-D-Glu-L-Lys-D-Ala-D-Ala)](n+1)-di-trans,octa-cis-undecaprenyl diphosphate + di-trans,octa-cis-undecaprenyl diphosphate + H(+)</text>
        <dbReference type="Rhea" id="RHEA:23708"/>
        <dbReference type="Rhea" id="RHEA-COMP:9602"/>
        <dbReference type="Rhea" id="RHEA-COMP:9603"/>
        <dbReference type="ChEBI" id="CHEBI:15378"/>
        <dbReference type="ChEBI" id="CHEBI:58405"/>
        <dbReference type="ChEBI" id="CHEBI:60033"/>
        <dbReference type="ChEBI" id="CHEBI:78435"/>
        <dbReference type="EC" id="2.4.99.28"/>
    </reaction>
</comment>
<evidence type="ECO:0000256" key="16">
    <source>
        <dbReference type="SAM" id="Phobius"/>
    </source>
</evidence>
<keyword evidence="5" id="KW-0133">Cell shape</keyword>
<dbReference type="EMBL" id="PFPK01000036">
    <property type="protein sequence ID" value="PIZ94656.1"/>
    <property type="molecule type" value="Genomic_DNA"/>
</dbReference>
<dbReference type="InterPro" id="IPR001182">
    <property type="entry name" value="FtsW/RodA"/>
</dbReference>
<dbReference type="GO" id="GO:0032153">
    <property type="term" value="C:cell division site"/>
    <property type="evidence" value="ECO:0007669"/>
    <property type="project" value="TreeGrafter"/>
</dbReference>
<dbReference type="AlphaFoldDB" id="A0A2M7V7F3"/>
<proteinExistence type="inferred from homology"/>
<evidence type="ECO:0000256" key="11">
    <source>
        <dbReference type="ARBA" id="ARBA00038053"/>
    </source>
</evidence>
<keyword evidence="6" id="KW-0573">Peptidoglycan synthesis</keyword>
<feature type="transmembrane region" description="Helical" evidence="16">
    <location>
        <begin position="140"/>
        <end position="157"/>
    </location>
</feature>
<feature type="transmembrane region" description="Helical" evidence="16">
    <location>
        <begin position="44"/>
        <end position="70"/>
    </location>
</feature>
<organism evidence="17 18">
    <name type="scientific">Candidatus Magasanikbacteria bacterium CG_4_10_14_0_2_um_filter_37_12</name>
    <dbReference type="NCBI Taxonomy" id="1974637"/>
    <lineage>
        <taxon>Bacteria</taxon>
        <taxon>Candidatus Magasanikiibacteriota</taxon>
    </lineage>
</organism>
<evidence type="ECO:0000256" key="12">
    <source>
        <dbReference type="ARBA" id="ARBA00041185"/>
    </source>
</evidence>
<keyword evidence="2" id="KW-0328">Glycosyltransferase</keyword>
<evidence type="ECO:0000256" key="8">
    <source>
        <dbReference type="ARBA" id="ARBA00023136"/>
    </source>
</evidence>
<evidence type="ECO:0000313" key="18">
    <source>
        <dbReference type="Proteomes" id="UP000228568"/>
    </source>
</evidence>
<feature type="transmembrane region" description="Helical" evidence="16">
    <location>
        <begin position="163"/>
        <end position="180"/>
    </location>
</feature>
<gene>
    <name evidence="17" type="ORF">COX81_02950</name>
</gene>
<evidence type="ECO:0000256" key="13">
    <source>
        <dbReference type="ARBA" id="ARBA00041418"/>
    </source>
</evidence>
<name>A0A2M7V7F3_9BACT</name>
<dbReference type="Pfam" id="PF01098">
    <property type="entry name" value="FTSW_RODA_SPOVE"/>
    <property type="match status" value="1"/>
</dbReference>
<dbReference type="GO" id="GO:0009252">
    <property type="term" value="P:peptidoglycan biosynthetic process"/>
    <property type="evidence" value="ECO:0007669"/>
    <property type="project" value="UniProtKB-KW"/>
</dbReference>